<proteinExistence type="predicted"/>
<reference evidence="2" key="1">
    <citation type="submission" date="2018-04" db="EMBL/GenBank/DDBJ databases">
        <authorList>
            <person name="Lucker S."/>
            <person name="Sakoula D."/>
        </authorList>
    </citation>
    <scope>NUCLEOTIDE SEQUENCE [LARGE SCALE GENOMIC DNA]</scope>
</reference>
<gene>
    <name evidence="1" type="ORF">NITLEN_20195</name>
</gene>
<dbReference type="EMBL" id="OUNR01000012">
    <property type="protein sequence ID" value="SPP64555.1"/>
    <property type="molecule type" value="Genomic_DNA"/>
</dbReference>
<sequence length="145" mass="15714">MFVLIGISPGHFLCFTESLFKRTAAQLIEWVGSLGGLTAYKEHEREGSDDGTDRQEPARFSLVSDDARRLYAGRGRLDFTGSLGPPASGSWKSGNCYVGEPGAERHGPGRSRHGLVHDAVLHGRPARSNPSAFLSRRRSGAVHVL</sequence>
<dbReference type="AlphaFoldDB" id="A0A330L6I6"/>
<evidence type="ECO:0000313" key="2">
    <source>
        <dbReference type="Proteomes" id="UP000248168"/>
    </source>
</evidence>
<protein>
    <submittedName>
        <fullName evidence="1">Uncharacterized protein</fullName>
    </submittedName>
</protein>
<organism evidence="1 2">
    <name type="scientific">Nitrospira lenta</name>
    <dbReference type="NCBI Taxonomy" id="1436998"/>
    <lineage>
        <taxon>Bacteria</taxon>
        <taxon>Pseudomonadati</taxon>
        <taxon>Nitrospirota</taxon>
        <taxon>Nitrospiria</taxon>
        <taxon>Nitrospirales</taxon>
        <taxon>Nitrospiraceae</taxon>
        <taxon>Nitrospira</taxon>
    </lineage>
</organism>
<dbReference type="InParanoid" id="A0A330L6I6"/>
<keyword evidence="2" id="KW-1185">Reference proteome</keyword>
<evidence type="ECO:0000313" key="1">
    <source>
        <dbReference type="EMBL" id="SPP64555.1"/>
    </source>
</evidence>
<name>A0A330L6I6_9BACT</name>
<accession>A0A330L6I6</accession>
<dbReference type="Proteomes" id="UP000248168">
    <property type="component" value="Unassembled WGS sequence"/>
</dbReference>